<organism evidence="1">
    <name type="scientific">marine sediment metagenome</name>
    <dbReference type="NCBI Taxonomy" id="412755"/>
    <lineage>
        <taxon>unclassified sequences</taxon>
        <taxon>metagenomes</taxon>
        <taxon>ecological metagenomes</taxon>
    </lineage>
</organism>
<dbReference type="AlphaFoldDB" id="X1LNI0"/>
<proteinExistence type="predicted"/>
<accession>X1LNI0</accession>
<dbReference type="Gene3D" id="3.90.1200.10">
    <property type="match status" value="1"/>
</dbReference>
<name>X1LNI0_9ZZZZ</name>
<reference evidence="1" key="1">
    <citation type="journal article" date="2014" name="Front. Microbiol.">
        <title>High frequency of phylogenetically diverse reductive dehalogenase-homologous genes in deep subseafloor sedimentary metagenomes.</title>
        <authorList>
            <person name="Kawai M."/>
            <person name="Futagami T."/>
            <person name="Toyoda A."/>
            <person name="Takaki Y."/>
            <person name="Nishi S."/>
            <person name="Hori S."/>
            <person name="Arai W."/>
            <person name="Tsubouchi T."/>
            <person name="Morono Y."/>
            <person name="Uchiyama I."/>
            <person name="Ito T."/>
            <person name="Fujiyama A."/>
            <person name="Inagaki F."/>
            <person name="Takami H."/>
        </authorList>
    </citation>
    <scope>NUCLEOTIDE SEQUENCE</scope>
    <source>
        <strain evidence="1">Expedition CK06-06</strain>
    </source>
</reference>
<sequence length="103" mass="11924">YYKVFDLGMAVVGLCTEGLKVKLPLVRSLVNGYQKIRVLEEAEKKYLQLFIEYAALATSSWRFWKHNIDTPLDELSGKHWEMANLAIDISTIPNEHFMNEVFS</sequence>
<gene>
    <name evidence="1" type="ORF">S03H2_70655</name>
</gene>
<feature type="non-terminal residue" evidence="1">
    <location>
        <position position="1"/>
    </location>
</feature>
<comment type="caution">
    <text evidence="1">The sequence shown here is derived from an EMBL/GenBank/DDBJ whole genome shotgun (WGS) entry which is preliminary data.</text>
</comment>
<protein>
    <submittedName>
        <fullName evidence="1">Uncharacterized protein</fullName>
    </submittedName>
</protein>
<dbReference type="EMBL" id="BARU01047022">
    <property type="protein sequence ID" value="GAH95698.1"/>
    <property type="molecule type" value="Genomic_DNA"/>
</dbReference>
<evidence type="ECO:0000313" key="1">
    <source>
        <dbReference type="EMBL" id="GAH95698.1"/>
    </source>
</evidence>
<dbReference type="SUPFAM" id="SSF56112">
    <property type="entry name" value="Protein kinase-like (PK-like)"/>
    <property type="match status" value="1"/>
</dbReference>
<dbReference type="InterPro" id="IPR011009">
    <property type="entry name" value="Kinase-like_dom_sf"/>
</dbReference>